<dbReference type="EC" id="2.7.3.9" evidence="6 17"/>
<dbReference type="SUPFAM" id="SSF47831">
    <property type="entry name" value="Enzyme I of the PEP:sugar phosphotransferase system HPr-binding (sub)domain"/>
    <property type="match status" value="1"/>
</dbReference>
<feature type="domain" description="Phosphotransferase system enzyme I N-terminal" evidence="20">
    <location>
        <begin position="5"/>
        <end position="128"/>
    </location>
</feature>
<dbReference type="Proteomes" id="UP001163387">
    <property type="component" value="Chromosome"/>
</dbReference>
<evidence type="ECO:0000256" key="17">
    <source>
        <dbReference type="PIRNR" id="PIRNR000732"/>
    </source>
</evidence>
<evidence type="ECO:0000256" key="13">
    <source>
        <dbReference type="ARBA" id="ARBA00022723"/>
    </source>
</evidence>
<dbReference type="InterPro" id="IPR024692">
    <property type="entry name" value="PTS_EI"/>
</dbReference>
<evidence type="ECO:0000256" key="4">
    <source>
        <dbReference type="ARBA" id="ARBA00004496"/>
    </source>
</evidence>
<evidence type="ECO:0000256" key="10">
    <source>
        <dbReference type="ARBA" id="ARBA00022597"/>
    </source>
</evidence>
<dbReference type="PIRSF" id="PIRSF000732">
    <property type="entry name" value="PTS_enzyme_I"/>
    <property type="match status" value="1"/>
</dbReference>
<dbReference type="InterPro" id="IPR006318">
    <property type="entry name" value="PTS_EI-like"/>
</dbReference>
<dbReference type="InterPro" id="IPR040442">
    <property type="entry name" value="Pyrv_kinase-like_dom_sf"/>
</dbReference>
<dbReference type="NCBIfam" id="TIGR01417">
    <property type="entry name" value="PTS_I_fam"/>
    <property type="match status" value="1"/>
</dbReference>
<dbReference type="InterPro" id="IPR000121">
    <property type="entry name" value="PEP_util_C"/>
</dbReference>
<proteinExistence type="inferred from homology"/>
<organism evidence="21 22">
    <name type="scientific">Spiroplasma ixodetis</name>
    <dbReference type="NCBI Taxonomy" id="2141"/>
    <lineage>
        <taxon>Bacteria</taxon>
        <taxon>Bacillati</taxon>
        <taxon>Mycoplasmatota</taxon>
        <taxon>Mollicutes</taxon>
        <taxon>Entomoplasmatales</taxon>
        <taxon>Spiroplasmataceae</taxon>
        <taxon>Spiroplasma</taxon>
    </lineage>
</organism>
<comment type="cofactor">
    <cofactor evidence="2 17">
        <name>Mg(2+)</name>
        <dbReference type="ChEBI" id="CHEBI:18420"/>
    </cofactor>
</comment>
<evidence type="ECO:0000259" key="20">
    <source>
        <dbReference type="Pfam" id="PF05524"/>
    </source>
</evidence>
<evidence type="ECO:0000256" key="7">
    <source>
        <dbReference type="ARBA" id="ARBA00016544"/>
    </source>
</evidence>
<dbReference type="InterPro" id="IPR008279">
    <property type="entry name" value="PEP-util_enz_mobile_dom"/>
</dbReference>
<comment type="catalytic activity">
    <reaction evidence="1 17">
        <text>L-histidyl-[protein] + phosphoenolpyruvate = N(pros)-phospho-L-histidyl-[protein] + pyruvate</text>
        <dbReference type="Rhea" id="RHEA:23880"/>
        <dbReference type="Rhea" id="RHEA-COMP:9745"/>
        <dbReference type="Rhea" id="RHEA-COMP:9746"/>
        <dbReference type="ChEBI" id="CHEBI:15361"/>
        <dbReference type="ChEBI" id="CHEBI:29979"/>
        <dbReference type="ChEBI" id="CHEBI:58702"/>
        <dbReference type="ChEBI" id="CHEBI:64837"/>
        <dbReference type="EC" id="2.7.3.9"/>
    </reaction>
</comment>
<comment type="similarity">
    <text evidence="5 17">Belongs to the PEP-utilizing enzyme family.</text>
</comment>
<keyword evidence="15 17" id="KW-0460">Magnesium</keyword>
<keyword evidence="22" id="KW-1185">Reference proteome</keyword>
<keyword evidence="9 17" id="KW-0963">Cytoplasm</keyword>
<dbReference type="Pfam" id="PF05524">
    <property type="entry name" value="PEP-utilisers_N"/>
    <property type="match status" value="1"/>
</dbReference>
<evidence type="ECO:0000256" key="16">
    <source>
        <dbReference type="ARBA" id="ARBA00033235"/>
    </source>
</evidence>
<evidence type="ECO:0000313" key="21">
    <source>
        <dbReference type="EMBL" id="BDT04754.1"/>
    </source>
</evidence>
<dbReference type="InterPro" id="IPR008731">
    <property type="entry name" value="PTS_EIN"/>
</dbReference>
<comment type="subcellular location">
    <subcellularLocation>
        <location evidence="4 17">Cytoplasm</location>
    </subcellularLocation>
</comment>
<evidence type="ECO:0000313" key="22">
    <source>
        <dbReference type="Proteomes" id="UP001163387"/>
    </source>
</evidence>
<keyword evidence="12 17" id="KW-0598">Phosphotransferase system</keyword>
<comment type="function">
    <text evidence="3 17">General (non sugar-specific) component of the phosphoenolpyruvate-dependent sugar phosphotransferase system (sugar PTS). This major carbohydrate active-transport system catalyzes the phosphorylation of incoming sugar substrates concomitantly with their translocation across the cell membrane. Enzyme I transfers the phosphoryl group from phosphoenolpyruvate (PEP) to the phosphoryl carrier protein (HPr).</text>
</comment>
<protein>
    <recommendedName>
        <fullName evidence="7 17">Phosphoenolpyruvate-protein phosphotransferase</fullName>
        <ecNumber evidence="6 17">2.7.3.9</ecNumber>
    </recommendedName>
    <alternativeName>
        <fullName evidence="16 17">Phosphotransferase system, enzyme I</fullName>
    </alternativeName>
</protein>
<keyword evidence="10 17" id="KW-0762">Sugar transport</keyword>
<keyword evidence="13 17" id="KW-0479">Metal-binding</keyword>
<dbReference type="PROSITE" id="PS00370">
    <property type="entry name" value="PEP_ENZYMES_PHOS_SITE"/>
    <property type="match status" value="1"/>
</dbReference>
<keyword evidence="11 17" id="KW-0808">Transferase</keyword>
<dbReference type="SUPFAM" id="SSF52009">
    <property type="entry name" value="Phosphohistidine domain"/>
    <property type="match status" value="1"/>
</dbReference>
<evidence type="ECO:0000256" key="14">
    <source>
        <dbReference type="ARBA" id="ARBA00022777"/>
    </source>
</evidence>
<sequence>MLKMKGIGASNGIALAKALILKHETIKTNPKKINEKEIEGEVKKLHDALKIAGDEIKQLIQNTTKTLGEEKAAVFEAHFLVTTDPVLIEDTEKLIKEEKYNAANALESTANKAIATLQAMDDDYFRERAADVIDVRDRILRKILNIKTIDLSAIKEETIIVSHDLTPSETSQLNPKFVKGFLCDIGGRTSHAAIMARSLGIPAVLGLKNVTTKVKNNQFCVLDGNTGEIEIDLNSSEKNKWVAKQNAWIEEQKELLVFKGKLTKTSDNHEVKLEANIGSPKDMIKAIEYDAQGVGLFRSEFLYMESSDFSSEDIQFEEYKKVLSATKHKVVIRTLDIGGDKELSYLDLPKEMNPFLGYRAIRLCLDRKDIFKTQLRALIRASAFGKLAIMFPMIATVEEFKAAKSLYETCKKELIKEKVKVSDDIQVGMMIEIPAAAVNAEIFAKYADFFSIGTNDLIQYSLAADRMSEKVSYLYQPYHPSILRLIKMTIDGGHKYNRPVAMCGEMAGDKIAVPLLVGLGLDEFSMSASSVLETRKIISTLNKKDTEILASKALQCETNEEVKSLVEKFLSKK</sequence>
<dbReference type="InterPro" id="IPR015813">
    <property type="entry name" value="Pyrv/PenolPyrv_kinase-like_dom"/>
</dbReference>
<dbReference type="Pfam" id="PF00391">
    <property type="entry name" value="PEP-utilizers"/>
    <property type="match status" value="1"/>
</dbReference>
<evidence type="ECO:0000256" key="2">
    <source>
        <dbReference type="ARBA" id="ARBA00001946"/>
    </source>
</evidence>
<gene>
    <name evidence="21" type="ORF">SHM_24000</name>
</gene>
<dbReference type="Gene3D" id="3.20.20.60">
    <property type="entry name" value="Phosphoenolpyruvate-binding domains"/>
    <property type="match status" value="1"/>
</dbReference>
<reference evidence="21 22" key="1">
    <citation type="journal article" date="2022" name="Front. Microbiol.">
        <title>Male-killing mechanisms vary between Spiroplasma species.</title>
        <authorList>
            <person name="Arai H."/>
            <person name="Inoue M."/>
            <person name="Kageyama D."/>
        </authorList>
    </citation>
    <scope>NUCLEOTIDE SEQUENCE [LARGE SCALE GENOMIC DNA]</scope>
    <source>
        <strain evidence="22">sHm</strain>
    </source>
</reference>
<evidence type="ECO:0000259" key="18">
    <source>
        <dbReference type="Pfam" id="PF00391"/>
    </source>
</evidence>
<evidence type="ECO:0000256" key="8">
    <source>
        <dbReference type="ARBA" id="ARBA00022448"/>
    </source>
</evidence>
<evidence type="ECO:0000256" key="3">
    <source>
        <dbReference type="ARBA" id="ARBA00002728"/>
    </source>
</evidence>
<dbReference type="InterPro" id="IPR050499">
    <property type="entry name" value="PEP-utilizing_PTS_enzyme"/>
</dbReference>
<dbReference type="PRINTS" id="PR01736">
    <property type="entry name" value="PHPHTRNFRASE"/>
</dbReference>
<evidence type="ECO:0000256" key="15">
    <source>
        <dbReference type="ARBA" id="ARBA00022842"/>
    </source>
</evidence>
<evidence type="ECO:0000256" key="5">
    <source>
        <dbReference type="ARBA" id="ARBA00007837"/>
    </source>
</evidence>
<feature type="domain" description="PEP-utilising enzyme C-terminal" evidence="19">
    <location>
        <begin position="258"/>
        <end position="541"/>
    </location>
</feature>
<keyword evidence="8 17" id="KW-0813">Transport</keyword>
<evidence type="ECO:0000256" key="6">
    <source>
        <dbReference type="ARBA" id="ARBA00012232"/>
    </source>
</evidence>
<name>A0ABM8BY04_9MOLU</name>
<feature type="domain" description="PEP-utilising enzyme mobile" evidence="18">
    <location>
        <begin position="154"/>
        <end position="227"/>
    </location>
</feature>
<dbReference type="PANTHER" id="PTHR46244:SF3">
    <property type="entry name" value="PHOSPHOENOLPYRUVATE-PROTEIN PHOSPHOTRANSFERASE"/>
    <property type="match status" value="1"/>
</dbReference>
<evidence type="ECO:0000256" key="11">
    <source>
        <dbReference type="ARBA" id="ARBA00022679"/>
    </source>
</evidence>
<dbReference type="InterPro" id="IPR036618">
    <property type="entry name" value="PtsI_HPr-bd_sf"/>
</dbReference>
<dbReference type="Gene3D" id="1.10.274.10">
    <property type="entry name" value="PtsI, HPr-binding domain"/>
    <property type="match status" value="1"/>
</dbReference>
<dbReference type="EMBL" id="AP026933">
    <property type="protein sequence ID" value="BDT04754.1"/>
    <property type="molecule type" value="Genomic_DNA"/>
</dbReference>
<dbReference type="InterPro" id="IPR018274">
    <property type="entry name" value="PEP_util_AS"/>
</dbReference>
<evidence type="ECO:0000256" key="1">
    <source>
        <dbReference type="ARBA" id="ARBA00000683"/>
    </source>
</evidence>
<evidence type="ECO:0000256" key="9">
    <source>
        <dbReference type="ARBA" id="ARBA00022490"/>
    </source>
</evidence>
<accession>A0ABM8BY04</accession>
<dbReference type="PROSITE" id="PS00742">
    <property type="entry name" value="PEP_ENZYMES_2"/>
    <property type="match status" value="1"/>
</dbReference>
<dbReference type="Pfam" id="PF02896">
    <property type="entry name" value="PEP-utilizers_C"/>
    <property type="match status" value="1"/>
</dbReference>
<dbReference type="InterPro" id="IPR036637">
    <property type="entry name" value="Phosphohistidine_dom_sf"/>
</dbReference>
<dbReference type="Gene3D" id="3.50.30.10">
    <property type="entry name" value="Phosphohistidine domain"/>
    <property type="match status" value="1"/>
</dbReference>
<dbReference type="InterPro" id="IPR023151">
    <property type="entry name" value="PEP_util_CS"/>
</dbReference>
<dbReference type="PANTHER" id="PTHR46244">
    <property type="entry name" value="PHOSPHOENOLPYRUVATE-PROTEIN PHOSPHOTRANSFERASE"/>
    <property type="match status" value="1"/>
</dbReference>
<evidence type="ECO:0000256" key="12">
    <source>
        <dbReference type="ARBA" id="ARBA00022683"/>
    </source>
</evidence>
<dbReference type="SUPFAM" id="SSF51621">
    <property type="entry name" value="Phosphoenolpyruvate/pyruvate domain"/>
    <property type="match status" value="1"/>
</dbReference>
<keyword evidence="14 17" id="KW-0418">Kinase</keyword>
<evidence type="ECO:0000259" key="19">
    <source>
        <dbReference type="Pfam" id="PF02896"/>
    </source>
</evidence>